<evidence type="ECO:0000313" key="1">
    <source>
        <dbReference type="EMBL" id="AWG29754.1"/>
    </source>
</evidence>
<proteinExistence type="predicted"/>
<organism evidence="2 4">
    <name type="scientific">Burkholderia cenocepacia</name>
    <dbReference type="NCBI Taxonomy" id="95486"/>
    <lineage>
        <taxon>Bacteria</taxon>
        <taxon>Pseudomonadati</taxon>
        <taxon>Pseudomonadota</taxon>
        <taxon>Betaproteobacteria</taxon>
        <taxon>Burkholderiales</taxon>
        <taxon>Burkholderiaceae</taxon>
        <taxon>Burkholderia</taxon>
        <taxon>Burkholderia cepacia complex</taxon>
    </lineage>
</organism>
<dbReference type="Proteomes" id="UP000244809">
    <property type="component" value="Chromosome 1"/>
</dbReference>
<evidence type="ECO:0000313" key="4">
    <source>
        <dbReference type="Proteomes" id="UP000272140"/>
    </source>
</evidence>
<protein>
    <submittedName>
        <fullName evidence="2">Uncharacterized protein</fullName>
    </submittedName>
</protein>
<evidence type="ECO:0000313" key="2">
    <source>
        <dbReference type="EMBL" id="RSC04775.1"/>
    </source>
</evidence>
<evidence type="ECO:0000313" key="3">
    <source>
        <dbReference type="Proteomes" id="UP000244809"/>
    </source>
</evidence>
<dbReference type="EMBL" id="RKIO01000004">
    <property type="protein sequence ID" value="RSC04775.1"/>
    <property type="molecule type" value="Genomic_DNA"/>
</dbReference>
<accession>A0A3N8YPE3</accession>
<reference evidence="1 3" key="1">
    <citation type="submission" date="2017-04" db="EMBL/GenBank/DDBJ databases">
        <title>Complete genome sequence of Burkholderia cenocepacia PC184 Midwest clone.</title>
        <authorList>
            <person name="Mulks M.H."/>
            <person name="Cooper V.S."/>
        </authorList>
    </citation>
    <scope>NUCLEOTIDE SEQUENCE [LARGE SCALE GENOMIC DNA]</scope>
    <source>
        <strain evidence="1 3">PC184 Mulks</strain>
    </source>
</reference>
<sequence>MGIAGHSSLRGHAVDGESGLSRAACAADVAASPPPRTGELSMLQILTRSFTAAHPGRTGYRRTA</sequence>
<dbReference type="Proteomes" id="UP000272140">
    <property type="component" value="Unassembled WGS sequence"/>
</dbReference>
<reference evidence="4" key="3">
    <citation type="submission" date="2018-11" db="EMBL/GenBank/DDBJ databases">
        <title>FDA dAtabase for Regulatory Grade micrObial Sequences (FDA-ARGOS): Supporting development and validation of Infectious Disease Dx tests.</title>
        <authorList>
            <person name="Goldberg B."/>
            <person name="Campos J."/>
            <person name="Tallon L."/>
            <person name="Sadzewicz L."/>
            <person name="Zhao X."/>
            <person name="Vavikolanu K."/>
            <person name="Mehta A."/>
            <person name="Aluvathingal J."/>
            <person name="Nadendla S."/>
            <person name="Geyer C."/>
            <person name="Nandy P."/>
            <person name="Yan Y."/>
            <person name="Sichtig H."/>
        </authorList>
    </citation>
    <scope>NUCLEOTIDE SEQUENCE [LARGE SCALE GENOMIC DNA]</scope>
    <source>
        <strain evidence="4">FDAARGOS_544</strain>
    </source>
</reference>
<dbReference type="EMBL" id="CP021067">
    <property type="protein sequence ID" value="AWG29754.1"/>
    <property type="molecule type" value="Genomic_DNA"/>
</dbReference>
<name>A0A3N8YPE3_9BURK</name>
<dbReference type="AlphaFoldDB" id="A0A3N8YPE3"/>
<reference evidence="2" key="2">
    <citation type="submission" date="2018-11" db="EMBL/GenBank/DDBJ databases">
        <title>FDA dAtabase for Regulatory Grade micrObial Sequences (FDA-ARGOS): Supporting development and validation of Infectious Disease Dx tests.</title>
        <authorList>
            <person name="Plongla R."/>
            <person name="Gilligan P."/>
            <person name="Tallon L.J."/>
            <person name="Sadzewicz L."/>
            <person name="Zhao X."/>
            <person name="Vavikolanu K."/>
            <person name="Mehta A."/>
            <person name="Aluvathingal J."/>
            <person name="Nadendla S."/>
            <person name="Geyer C."/>
            <person name="Nandy P."/>
            <person name="Yan Y."/>
            <person name="Sichtig H."/>
        </authorList>
    </citation>
    <scope>NUCLEOTIDE SEQUENCE</scope>
    <source>
        <strain evidence="2">FDAARGOS_544</strain>
    </source>
</reference>
<gene>
    <name evidence="1" type="ORF">B9Z07_03930</name>
    <name evidence="2" type="ORF">EGT41_31365</name>
</gene>